<gene>
    <name evidence="4" type="primary">EGR_02403</name>
    <name evidence="2" type="ORF">EgrG_000442000</name>
</gene>
<dbReference type="OrthoDB" id="6231992at2759"/>
<organism evidence="2">
    <name type="scientific">Echinococcus granulosus</name>
    <name type="common">Hydatid tapeworm</name>
    <dbReference type="NCBI Taxonomy" id="6210"/>
    <lineage>
        <taxon>Eukaryota</taxon>
        <taxon>Metazoa</taxon>
        <taxon>Spiralia</taxon>
        <taxon>Lophotrochozoa</taxon>
        <taxon>Platyhelminthes</taxon>
        <taxon>Cestoda</taxon>
        <taxon>Eucestoda</taxon>
        <taxon>Cyclophyllidea</taxon>
        <taxon>Taeniidae</taxon>
        <taxon>Echinococcus</taxon>
        <taxon>Echinococcus granulosus group</taxon>
    </lineage>
</organism>
<dbReference type="WBParaSite" id="EgrG_000442000">
    <property type="protein sequence ID" value="EgrG_000442000"/>
    <property type="gene ID" value="EgrG_000442000"/>
</dbReference>
<accession>A0A068WN84</accession>
<feature type="region of interest" description="Disordered" evidence="1">
    <location>
        <begin position="151"/>
        <end position="172"/>
    </location>
</feature>
<reference evidence="4" key="3">
    <citation type="submission" date="2020-10" db="UniProtKB">
        <authorList>
            <consortium name="WormBaseParasite"/>
        </authorList>
    </citation>
    <scope>IDENTIFICATION</scope>
</reference>
<reference evidence="2 3" key="1">
    <citation type="journal article" date="2013" name="Nature">
        <title>The genomes of four tapeworm species reveal adaptations to parasitism.</title>
        <authorList>
            <person name="Tsai I.J."/>
            <person name="Zarowiecki M."/>
            <person name="Holroyd N."/>
            <person name="Garciarrubio A."/>
            <person name="Sanchez-Flores A."/>
            <person name="Brooks K.L."/>
            <person name="Tracey A."/>
            <person name="Bobes R.J."/>
            <person name="Fragoso G."/>
            <person name="Sciutto E."/>
            <person name="Aslett M."/>
            <person name="Beasley H."/>
            <person name="Bennett H.M."/>
            <person name="Cai J."/>
            <person name="Camicia F."/>
            <person name="Clark R."/>
            <person name="Cucher M."/>
            <person name="De Silva N."/>
            <person name="Day T.A."/>
            <person name="Deplazes P."/>
            <person name="Estrada K."/>
            <person name="Fernandez C."/>
            <person name="Holland P.W."/>
            <person name="Hou J."/>
            <person name="Hu S."/>
            <person name="Huckvale T."/>
            <person name="Hung S.S."/>
            <person name="Kamenetzky L."/>
            <person name="Keane J.A."/>
            <person name="Kiss F."/>
            <person name="Koziol U."/>
            <person name="Lambert O."/>
            <person name="Liu K."/>
            <person name="Luo X."/>
            <person name="Luo Y."/>
            <person name="Macchiaroli N."/>
            <person name="Nichol S."/>
            <person name="Paps J."/>
            <person name="Parkinson J."/>
            <person name="Pouchkina-Stantcheva N."/>
            <person name="Riddiford N."/>
            <person name="Rosenzvit M."/>
            <person name="Salinas G."/>
            <person name="Wasmuth J.D."/>
            <person name="Zamanian M."/>
            <person name="Zheng Y."/>
            <person name="Cai X."/>
            <person name="Soberon X."/>
            <person name="Olson P.D."/>
            <person name="Laclette J.P."/>
            <person name="Brehm K."/>
            <person name="Berriman M."/>
            <person name="Garciarrubio A."/>
            <person name="Bobes R.J."/>
            <person name="Fragoso G."/>
            <person name="Sanchez-Flores A."/>
            <person name="Estrada K."/>
            <person name="Cevallos M.A."/>
            <person name="Morett E."/>
            <person name="Gonzalez V."/>
            <person name="Portillo T."/>
            <person name="Ochoa-Leyva A."/>
            <person name="Jose M.V."/>
            <person name="Sciutto E."/>
            <person name="Landa A."/>
            <person name="Jimenez L."/>
            <person name="Valdes V."/>
            <person name="Carrero J.C."/>
            <person name="Larralde C."/>
            <person name="Morales-Montor J."/>
            <person name="Limon-Lason J."/>
            <person name="Soberon X."/>
            <person name="Laclette J.P."/>
        </authorList>
    </citation>
    <scope>NUCLEOTIDE SEQUENCE [LARGE SCALE GENOMIC DNA]</scope>
</reference>
<sequence>MALSRCLDLSKTRDYVHVNEEVIFFTEIDKALHIFAYFPSKGYGYSGSFPPLSLRELASKFNFPNMNLLLTWARDRISEKKFTFQDVDSERVNFIIESASPVQLIFQLSRSQSEGNLILSIAKALLCKQAHVEELEKSNAELLNRLNVQDSFPSPSHKRKTSGMSFTNPHLRKRKPATGLTFISDTGVDET</sequence>
<proteinExistence type="predicted"/>
<evidence type="ECO:0000313" key="2">
    <source>
        <dbReference type="EMBL" id="CDS19135.1"/>
    </source>
</evidence>
<protein>
    <submittedName>
        <fullName evidence="2 4">Expressed conserved protein</fullName>
    </submittedName>
</protein>
<reference evidence="2" key="2">
    <citation type="submission" date="2014-06" db="EMBL/GenBank/DDBJ databases">
        <authorList>
            <person name="Aslett M."/>
        </authorList>
    </citation>
    <scope>NUCLEOTIDE SEQUENCE</scope>
</reference>
<dbReference type="AlphaFoldDB" id="A0A068WN84"/>
<evidence type="ECO:0000313" key="4">
    <source>
        <dbReference type="WBParaSite" id="EgrG_000442000"/>
    </source>
</evidence>
<dbReference type="EMBL" id="LK028579">
    <property type="protein sequence ID" value="CDS19135.1"/>
    <property type="molecule type" value="Genomic_DNA"/>
</dbReference>
<evidence type="ECO:0000313" key="3">
    <source>
        <dbReference type="Proteomes" id="UP000492820"/>
    </source>
</evidence>
<name>A0A068WN84_ECHGR</name>
<dbReference type="Proteomes" id="UP000492820">
    <property type="component" value="Unassembled WGS sequence"/>
</dbReference>
<evidence type="ECO:0000256" key="1">
    <source>
        <dbReference type="SAM" id="MobiDB-lite"/>
    </source>
</evidence>